<evidence type="ECO:0000313" key="1">
    <source>
        <dbReference type="EMBL" id="RUO28212.1"/>
    </source>
</evidence>
<dbReference type="EMBL" id="PIPM01000016">
    <property type="protein sequence ID" value="RUO28212.1"/>
    <property type="molecule type" value="Genomic_DNA"/>
</dbReference>
<dbReference type="Proteomes" id="UP000288405">
    <property type="component" value="Unassembled WGS sequence"/>
</dbReference>
<name>A0A432WBD2_9GAMM</name>
<organism evidence="1 2">
    <name type="scientific">Aliidiomarina sanyensis</name>
    <dbReference type="NCBI Taxonomy" id="1249555"/>
    <lineage>
        <taxon>Bacteria</taxon>
        <taxon>Pseudomonadati</taxon>
        <taxon>Pseudomonadota</taxon>
        <taxon>Gammaproteobacteria</taxon>
        <taxon>Alteromonadales</taxon>
        <taxon>Idiomarinaceae</taxon>
        <taxon>Aliidiomarina</taxon>
    </lineage>
</organism>
<dbReference type="AlphaFoldDB" id="A0A432WBD2"/>
<sequence length="90" mass="10441">MNTVWLLMARFEKPSVPLDQVCEEFFGMKEKQARMLASAQLLPVPAFKLRDSEKARWFIDVRDLAEHIDKQRQAAKDNFLKVNSPGRLHG</sequence>
<proteinExistence type="predicted"/>
<keyword evidence="2" id="KW-1185">Reference proteome</keyword>
<dbReference type="InterPro" id="IPR020518">
    <property type="entry name" value="Tscrpt_reg_PrtN"/>
</dbReference>
<comment type="caution">
    <text evidence="1">The sequence shown here is derived from an EMBL/GenBank/DDBJ whole genome shotgun (WGS) entry which is preliminary data.</text>
</comment>
<evidence type="ECO:0000313" key="2">
    <source>
        <dbReference type="Proteomes" id="UP000288405"/>
    </source>
</evidence>
<protein>
    <submittedName>
        <fullName evidence="1">Pyocin activator protein PrtN</fullName>
    </submittedName>
</protein>
<dbReference type="OrthoDB" id="982642at2"/>
<dbReference type="RefSeq" id="WP_126777662.1">
    <property type="nucleotide sequence ID" value="NZ_PIPM01000016.1"/>
</dbReference>
<dbReference type="Pfam" id="PF11112">
    <property type="entry name" value="PyocinActivator"/>
    <property type="match status" value="1"/>
</dbReference>
<accession>A0A432WBD2</accession>
<gene>
    <name evidence="1" type="ORF">CWE11_10915</name>
</gene>
<reference evidence="1 2" key="1">
    <citation type="journal article" date="2011" name="Front. Microbiol.">
        <title>Genomic signatures of strain selection and enhancement in Bacillus atrophaeus var. globigii, a historical biowarfare simulant.</title>
        <authorList>
            <person name="Gibbons H.S."/>
            <person name="Broomall S.M."/>
            <person name="McNew L.A."/>
            <person name="Daligault H."/>
            <person name="Chapman C."/>
            <person name="Bruce D."/>
            <person name="Karavis M."/>
            <person name="Krepps M."/>
            <person name="McGregor P.A."/>
            <person name="Hong C."/>
            <person name="Park K.H."/>
            <person name="Akmal A."/>
            <person name="Feldman A."/>
            <person name="Lin J.S."/>
            <person name="Chang W.E."/>
            <person name="Higgs B.W."/>
            <person name="Demirev P."/>
            <person name="Lindquist J."/>
            <person name="Liem A."/>
            <person name="Fochler E."/>
            <person name="Read T.D."/>
            <person name="Tapia R."/>
            <person name="Johnson S."/>
            <person name="Bishop-Lilly K.A."/>
            <person name="Detter C."/>
            <person name="Han C."/>
            <person name="Sozhamannan S."/>
            <person name="Rosenzweig C.N."/>
            <person name="Skowronski E.W."/>
        </authorList>
    </citation>
    <scope>NUCLEOTIDE SEQUENCE [LARGE SCALE GENOMIC DNA]</scope>
    <source>
        <strain evidence="1 2">GYP-17</strain>
    </source>
</reference>
<dbReference type="GO" id="GO:0006355">
    <property type="term" value="P:regulation of DNA-templated transcription"/>
    <property type="evidence" value="ECO:0007669"/>
    <property type="project" value="InterPro"/>
</dbReference>